<evidence type="ECO:0000256" key="5">
    <source>
        <dbReference type="ARBA" id="ARBA00022692"/>
    </source>
</evidence>
<evidence type="ECO:0000256" key="2">
    <source>
        <dbReference type="ARBA" id="ARBA00022448"/>
    </source>
</evidence>
<dbReference type="InterPro" id="IPR039426">
    <property type="entry name" value="TonB-dep_rcpt-like"/>
</dbReference>
<dbReference type="GO" id="GO:0009279">
    <property type="term" value="C:cell outer membrane"/>
    <property type="evidence" value="ECO:0007669"/>
    <property type="project" value="UniProtKB-SubCell"/>
</dbReference>
<keyword evidence="5 11" id="KW-0812">Transmembrane</keyword>
<evidence type="ECO:0000256" key="1">
    <source>
        <dbReference type="ARBA" id="ARBA00004571"/>
    </source>
</evidence>
<dbReference type="Proteomes" id="UP000070058">
    <property type="component" value="Unassembled WGS sequence"/>
</dbReference>
<keyword evidence="7" id="KW-0408">Iron</keyword>
<comment type="similarity">
    <text evidence="11">Belongs to the TonB-dependent receptor family.</text>
</comment>
<dbReference type="PROSITE" id="PS52016">
    <property type="entry name" value="TONB_DEPENDENT_REC_3"/>
    <property type="match status" value="1"/>
</dbReference>
<accession>A0A139ST11</accession>
<evidence type="ECO:0000256" key="10">
    <source>
        <dbReference type="ARBA" id="ARBA00023237"/>
    </source>
</evidence>
<feature type="domain" description="TonB-dependent receptor plug" evidence="12">
    <location>
        <begin position="1"/>
        <end position="95"/>
    </location>
</feature>
<evidence type="ECO:0000256" key="4">
    <source>
        <dbReference type="ARBA" id="ARBA00022496"/>
    </source>
</evidence>
<keyword evidence="4" id="KW-0410">Iron transport</keyword>
<protein>
    <recommendedName>
        <fullName evidence="12">TonB-dependent receptor plug domain-containing protein</fullName>
    </recommendedName>
</protein>
<keyword evidence="3 11" id="KW-1134">Transmembrane beta strand</keyword>
<dbReference type="Gene3D" id="2.170.130.10">
    <property type="entry name" value="TonB-dependent receptor, plug domain"/>
    <property type="match status" value="1"/>
</dbReference>
<comment type="subcellular location">
    <subcellularLocation>
        <location evidence="1 11">Cell outer membrane</location>
        <topology evidence="1 11">Multi-pass membrane protein</topology>
    </subcellularLocation>
</comment>
<keyword evidence="2 11" id="KW-0813">Transport</keyword>
<evidence type="ECO:0000313" key="14">
    <source>
        <dbReference type="Proteomes" id="UP000070058"/>
    </source>
</evidence>
<keyword evidence="10 11" id="KW-0998">Cell outer membrane</keyword>
<evidence type="ECO:0000256" key="6">
    <source>
        <dbReference type="ARBA" id="ARBA00022729"/>
    </source>
</evidence>
<dbReference type="InterPro" id="IPR037066">
    <property type="entry name" value="Plug_dom_sf"/>
</dbReference>
<sequence length="704" mass="76418">MDTPTTVTVLTSEFLNDVGGSRVLDATKYVAGVGEARIPGGEDRTTIRGFETGGRRVDGFNTAGRGNYDHGAIGRVEVVKGPDALLHPSGTPGGTVNLVTKKPQFTFGGSAKLQLGEYNTNRAEVDVTGPINDSFAYRAVVAYQDSTGYIDGYRRDSLLFTPSLTWRLAPQTNLTLRYEYYHFKDANIVGIPTDPSVGTRGAFKVLQGVPRNFNPTYGRDYEFDREEWNQAMLLFTSTLTDRLSVRVAGRVAEGRNPQSDLRIRMSYLLPVPAGWTPVNPLTGEYVPGVLFDPNPPYTATIPEPALDPNLGLIGTEQTTDRRYRDVQNDWSYIVEADSLKSTTLLGFAYAYSSRNSDRAQRFAPSINILTETRPSGTPVVGPINSQRRLQESRYQVYLTEQLELFDKRVVISGGVSHVTFNALSGDKLSAAKTPPNPAVAGQMFPGSGSKATYNYGVVVKPLSSLSLYYGHTENAVPVADFEQVGAGIAPTFSAGEQDEFGIKGSFLDGRIIASIAYYEISQSGYEVFNPGNFANPPPPTLLPSLYLSREARGWEYQVTGSITPSLSVIASYTDTTNRDPNGNLLGGAAEELASGYIRYEFVRGSLRGLALAVGAVYSGERAIENVAGLTPASTPANPIPIRSSGFLPAHTLVDFTLSYTRANWSYSLTVANALDKDYIAAPDARTLINVGTPRNIYGSATWKF</sequence>
<evidence type="ECO:0000259" key="12">
    <source>
        <dbReference type="Pfam" id="PF07715"/>
    </source>
</evidence>
<evidence type="ECO:0000313" key="13">
    <source>
        <dbReference type="EMBL" id="KXU37709.1"/>
    </source>
</evidence>
<dbReference type="Gene3D" id="2.40.170.20">
    <property type="entry name" value="TonB-dependent receptor, beta-barrel domain"/>
    <property type="match status" value="2"/>
</dbReference>
<name>A0A139ST11_9BACT</name>
<dbReference type="PANTHER" id="PTHR32552:SF68">
    <property type="entry name" value="FERRICHROME OUTER MEMBRANE TRANSPORTER_PHAGE RECEPTOR"/>
    <property type="match status" value="1"/>
</dbReference>
<proteinExistence type="inferred from homology"/>
<keyword evidence="14" id="KW-1185">Reference proteome</keyword>
<keyword evidence="9 11" id="KW-0472">Membrane</keyword>
<evidence type="ECO:0000256" key="3">
    <source>
        <dbReference type="ARBA" id="ARBA00022452"/>
    </source>
</evidence>
<dbReference type="PANTHER" id="PTHR32552">
    <property type="entry name" value="FERRICHROME IRON RECEPTOR-RELATED"/>
    <property type="match status" value="1"/>
</dbReference>
<dbReference type="AlphaFoldDB" id="A0A139ST11"/>
<evidence type="ECO:0000256" key="9">
    <source>
        <dbReference type="ARBA" id="ARBA00023136"/>
    </source>
</evidence>
<dbReference type="EMBL" id="LSZQ01000012">
    <property type="protein sequence ID" value="KXU37709.1"/>
    <property type="molecule type" value="Genomic_DNA"/>
</dbReference>
<reference evidence="14" key="1">
    <citation type="submission" date="2016-02" db="EMBL/GenBank/DDBJ databases">
        <authorList>
            <person name="Sanders J.G."/>
            <person name="Lin J.Y."/>
            <person name="Wertz J.T."/>
            <person name="Russell J.A."/>
            <person name="Moreau C.S."/>
            <person name="Powell S."/>
        </authorList>
    </citation>
    <scope>NUCLEOTIDE SEQUENCE [LARGE SCALE GENOMIC DNA]</scope>
    <source>
        <strain evidence="14">CAG34</strain>
    </source>
</reference>
<dbReference type="SUPFAM" id="SSF56935">
    <property type="entry name" value="Porins"/>
    <property type="match status" value="1"/>
</dbReference>
<evidence type="ECO:0000256" key="7">
    <source>
        <dbReference type="ARBA" id="ARBA00023004"/>
    </source>
</evidence>
<keyword evidence="8" id="KW-0406">Ion transport</keyword>
<evidence type="ECO:0000256" key="11">
    <source>
        <dbReference type="PROSITE-ProRule" id="PRU01360"/>
    </source>
</evidence>
<evidence type="ECO:0000256" key="8">
    <source>
        <dbReference type="ARBA" id="ARBA00023065"/>
    </source>
</evidence>
<dbReference type="STRING" id="1548207.AXK11_00315"/>
<comment type="caution">
    <text evidence="13">The sequence shown here is derived from an EMBL/GenBank/DDBJ whole genome shotgun (WGS) entry which is preliminary data.</text>
</comment>
<dbReference type="InterPro" id="IPR036942">
    <property type="entry name" value="Beta-barrel_TonB_sf"/>
</dbReference>
<organism evidence="13 14">
    <name type="scientific">Cephaloticoccus primus</name>
    <dbReference type="NCBI Taxonomy" id="1548207"/>
    <lineage>
        <taxon>Bacteria</taxon>
        <taxon>Pseudomonadati</taxon>
        <taxon>Verrucomicrobiota</taxon>
        <taxon>Opitutia</taxon>
        <taxon>Opitutales</taxon>
        <taxon>Opitutaceae</taxon>
        <taxon>Cephaloticoccus</taxon>
    </lineage>
</organism>
<dbReference type="InterPro" id="IPR012910">
    <property type="entry name" value="Plug_dom"/>
</dbReference>
<dbReference type="GO" id="GO:0015344">
    <property type="term" value="F:siderophore uptake transmembrane transporter activity"/>
    <property type="evidence" value="ECO:0007669"/>
    <property type="project" value="TreeGrafter"/>
</dbReference>
<dbReference type="Pfam" id="PF07715">
    <property type="entry name" value="Plug"/>
    <property type="match status" value="1"/>
</dbReference>
<keyword evidence="6" id="KW-0732">Signal</keyword>
<gene>
    <name evidence="13" type="ORF">AXK11_00315</name>
</gene>